<reference evidence="3 4" key="1">
    <citation type="submission" date="2018-06" db="EMBL/GenBank/DDBJ databases">
        <title>Comparative genomics of downy mildews reveals potential adaptations to biotrophy.</title>
        <authorList>
            <person name="Fletcher K."/>
            <person name="Klosterman S.J."/>
            <person name="Derevnina L."/>
            <person name="Martin F."/>
            <person name="Koike S."/>
            <person name="Reyes Chin-Wo S."/>
            <person name="Mou B."/>
            <person name="Michelmore R."/>
        </authorList>
    </citation>
    <scope>NUCLEOTIDE SEQUENCE [LARGE SCALE GENOMIC DNA]</scope>
    <source>
        <strain evidence="3 4">R13</strain>
    </source>
</reference>
<name>A0A3R7XUC1_9STRA</name>
<keyword evidence="1" id="KW-1133">Transmembrane helix</keyword>
<dbReference type="EMBL" id="QKXF01000235">
    <property type="protein sequence ID" value="RQM13773.1"/>
    <property type="molecule type" value="Genomic_DNA"/>
</dbReference>
<gene>
    <name evidence="3" type="ORF">DD237_006072</name>
</gene>
<proteinExistence type="predicted"/>
<feature type="transmembrane region" description="Helical" evidence="1">
    <location>
        <begin position="183"/>
        <end position="204"/>
    </location>
</feature>
<evidence type="ECO:0000313" key="4">
    <source>
        <dbReference type="Proteomes" id="UP000286097"/>
    </source>
</evidence>
<keyword evidence="1" id="KW-0812">Transmembrane</keyword>
<dbReference type="Proteomes" id="UP000286097">
    <property type="component" value="Unassembled WGS sequence"/>
</dbReference>
<dbReference type="AlphaFoldDB" id="A0A3R7XUC1"/>
<dbReference type="VEuPathDB" id="FungiDB:DD237_006072"/>
<dbReference type="Pfam" id="PF00085">
    <property type="entry name" value="Thioredoxin"/>
    <property type="match status" value="1"/>
</dbReference>
<dbReference type="InterPro" id="IPR013766">
    <property type="entry name" value="Thioredoxin_domain"/>
</dbReference>
<feature type="transmembrane region" description="Helical" evidence="1">
    <location>
        <begin position="224"/>
        <end position="241"/>
    </location>
</feature>
<evidence type="ECO:0000313" key="3">
    <source>
        <dbReference type="EMBL" id="RQM13773.1"/>
    </source>
</evidence>
<comment type="caution">
    <text evidence="3">The sequence shown here is derived from an EMBL/GenBank/DDBJ whole genome shotgun (WGS) entry which is preliminary data.</text>
</comment>
<dbReference type="InterPro" id="IPR036249">
    <property type="entry name" value="Thioredoxin-like_sf"/>
</dbReference>
<keyword evidence="1" id="KW-0472">Membrane</keyword>
<dbReference type="Gene3D" id="3.40.30.10">
    <property type="entry name" value="Glutaredoxin"/>
    <property type="match status" value="1"/>
</dbReference>
<evidence type="ECO:0000256" key="1">
    <source>
        <dbReference type="SAM" id="Phobius"/>
    </source>
</evidence>
<dbReference type="SUPFAM" id="SSF52833">
    <property type="entry name" value="Thioredoxin-like"/>
    <property type="match status" value="1"/>
</dbReference>
<feature type="transmembrane region" description="Helical" evidence="1">
    <location>
        <begin position="12"/>
        <end position="37"/>
    </location>
</feature>
<sequence>MGKKWSEFLAGAGLFIFNGVDLIAGISLSIYSLYIGIHHYAPVWFYVPLFTIGSILIVASLMSGCGVAFQNCSVCMTVSSNVLGWISLAELGLAIVILTQGRTIDKFLHEHKNELKLSGDQLAQFERHKFYPAYALLVLCLMEVLRQRYSITLHHARLRRQYQYEMLTTVTVSTPDAVTTRMWVRFLAPYYICNAVALLLYVPIRYHQSSEALTASDNYFNLPLEYEIFLLALGSWALNYRKKATADGVISIFFLCGKLAVLASLYYMDITLFGWYAVDTLLLYTGIVSMLLIPFLLRCYKVLFAAVGQPKYEGPSKIIELNPALVEKVVKKSSGSKNKGPPNSWMIFYYADWSDSCMEIEPMLAEMSLRYSSRSLQFGRIDVNKWSDLAVENRISVSTLSWQLPTLILFQNGEEVMRLPPIDDNGKVTKMILDRSYQLESSKALIDDILCIPTLQAGLVAVFKLEELKEGKSVVSKPKTS</sequence>
<protein>
    <recommendedName>
        <fullName evidence="2">Thioredoxin domain-containing protein</fullName>
    </recommendedName>
</protein>
<feature type="transmembrane region" description="Helical" evidence="1">
    <location>
        <begin position="81"/>
        <end position="99"/>
    </location>
</feature>
<feature type="transmembrane region" description="Helical" evidence="1">
    <location>
        <begin position="273"/>
        <end position="297"/>
    </location>
</feature>
<feature type="transmembrane region" description="Helical" evidence="1">
    <location>
        <begin position="43"/>
        <end position="69"/>
    </location>
</feature>
<feature type="domain" description="Thioredoxin" evidence="2">
    <location>
        <begin position="344"/>
        <end position="418"/>
    </location>
</feature>
<organism evidence="3 4">
    <name type="scientific">Peronospora effusa</name>
    <dbReference type="NCBI Taxonomy" id="542832"/>
    <lineage>
        <taxon>Eukaryota</taxon>
        <taxon>Sar</taxon>
        <taxon>Stramenopiles</taxon>
        <taxon>Oomycota</taxon>
        <taxon>Peronosporomycetes</taxon>
        <taxon>Peronosporales</taxon>
        <taxon>Peronosporaceae</taxon>
        <taxon>Peronospora</taxon>
    </lineage>
</organism>
<feature type="transmembrane region" description="Helical" evidence="1">
    <location>
        <begin position="248"/>
        <end position="267"/>
    </location>
</feature>
<evidence type="ECO:0000259" key="2">
    <source>
        <dbReference type="Pfam" id="PF00085"/>
    </source>
</evidence>
<accession>A0A3R7XUC1</accession>